<organism evidence="1 2">
    <name type="scientific">Russula earlei</name>
    <dbReference type="NCBI Taxonomy" id="71964"/>
    <lineage>
        <taxon>Eukaryota</taxon>
        <taxon>Fungi</taxon>
        <taxon>Dikarya</taxon>
        <taxon>Basidiomycota</taxon>
        <taxon>Agaricomycotina</taxon>
        <taxon>Agaricomycetes</taxon>
        <taxon>Russulales</taxon>
        <taxon>Russulaceae</taxon>
        <taxon>Russula</taxon>
    </lineage>
</organism>
<evidence type="ECO:0000313" key="2">
    <source>
        <dbReference type="Proteomes" id="UP001207468"/>
    </source>
</evidence>
<sequence length="315" mass="35345">MTMGDILLLALTLFASSVFAAEYDGTRIANRTIERTVQLRTHSLFAPYIDQDLQNRWWDFGADAYVNSNKYVRLTRNKQSQMGWLWSRFPLTATNFIVEVEFKISGSTSHLFGDGLALWLTSEHAQPGPVFGSKDHFTGIGIFLDTYKNDLSSDYPFPRIIAMQGDGKTSYDVGKDGVPNMIGECAADYRHTGVATKLKVIYVKDTVLDVKLHWKGWEEWTDCFTLKDITLPPNPYLGLSAMTGDISDAHEHHAISSGPRSLIPGWFSFFMRLLIFGAVLAGVWYGWKMYGQRYGNSGAFGGGRGGLMWSDGKRF</sequence>
<dbReference type="EMBL" id="JAGFNK010000021">
    <property type="protein sequence ID" value="KAI9511461.1"/>
    <property type="molecule type" value="Genomic_DNA"/>
</dbReference>
<gene>
    <name evidence="1" type="ORF">F5148DRAFT_1320967</name>
</gene>
<evidence type="ECO:0000313" key="1">
    <source>
        <dbReference type="EMBL" id="KAI9511461.1"/>
    </source>
</evidence>
<protein>
    <submittedName>
        <fullName evidence="1">Legume-like lectin family-domain-containing protein</fullName>
    </submittedName>
</protein>
<keyword evidence="2" id="KW-1185">Reference proteome</keyword>
<reference evidence="1" key="1">
    <citation type="submission" date="2021-03" db="EMBL/GenBank/DDBJ databases">
        <title>Evolutionary priming and transition to the ectomycorrhizal habit in an iconic lineage of mushroom-forming fungi: is preadaptation a requirement?</title>
        <authorList>
            <consortium name="DOE Joint Genome Institute"/>
            <person name="Looney B.P."/>
            <person name="Miyauchi S."/>
            <person name="Morin E."/>
            <person name="Drula E."/>
            <person name="Courty P.E."/>
            <person name="Chicoki N."/>
            <person name="Fauchery L."/>
            <person name="Kohler A."/>
            <person name="Kuo A."/>
            <person name="LaButti K."/>
            <person name="Pangilinan J."/>
            <person name="Lipzen A."/>
            <person name="Riley R."/>
            <person name="Andreopoulos W."/>
            <person name="He G."/>
            <person name="Johnson J."/>
            <person name="Barry K.W."/>
            <person name="Grigoriev I.V."/>
            <person name="Nagy L."/>
            <person name="Hibbett D."/>
            <person name="Henrissat B."/>
            <person name="Matheny P.B."/>
            <person name="Labbe J."/>
            <person name="Martin A.F."/>
        </authorList>
    </citation>
    <scope>NUCLEOTIDE SEQUENCE</scope>
    <source>
        <strain evidence="1">BPL698</strain>
    </source>
</reference>
<comment type="caution">
    <text evidence="1">The sequence shown here is derived from an EMBL/GenBank/DDBJ whole genome shotgun (WGS) entry which is preliminary data.</text>
</comment>
<accession>A0ACC0UIT2</accession>
<proteinExistence type="predicted"/>
<name>A0ACC0UIT2_9AGAM</name>
<dbReference type="Proteomes" id="UP001207468">
    <property type="component" value="Unassembled WGS sequence"/>
</dbReference>